<name>A0ABP0LQ34_9DINO</name>
<feature type="transmembrane region" description="Helical" evidence="5">
    <location>
        <begin position="131"/>
        <end position="159"/>
    </location>
</feature>
<protein>
    <recommendedName>
        <fullName evidence="5">Copper transport protein</fullName>
    </recommendedName>
</protein>
<organism evidence="7 8">
    <name type="scientific">Durusdinium trenchii</name>
    <dbReference type="NCBI Taxonomy" id="1381693"/>
    <lineage>
        <taxon>Eukaryota</taxon>
        <taxon>Sar</taxon>
        <taxon>Alveolata</taxon>
        <taxon>Dinophyceae</taxon>
        <taxon>Suessiales</taxon>
        <taxon>Symbiodiniaceae</taxon>
        <taxon>Durusdinium</taxon>
    </lineage>
</organism>
<dbReference type="PANTHER" id="PTHR12483:SF27">
    <property type="entry name" value="COPPER TRANSPORT PROTEIN CTR1"/>
    <property type="match status" value="1"/>
</dbReference>
<dbReference type="Proteomes" id="UP001642464">
    <property type="component" value="Unassembled WGS sequence"/>
</dbReference>
<keyword evidence="5" id="KW-0813">Transport</keyword>
<dbReference type="EMBL" id="CAXAMM010017513">
    <property type="protein sequence ID" value="CAK9041309.1"/>
    <property type="molecule type" value="Genomic_DNA"/>
</dbReference>
<evidence type="ECO:0000256" key="6">
    <source>
        <dbReference type="SAM" id="MobiDB-lite"/>
    </source>
</evidence>
<keyword evidence="8" id="KW-1185">Reference proteome</keyword>
<feature type="transmembrane region" description="Helical" evidence="5">
    <location>
        <begin position="75"/>
        <end position="95"/>
    </location>
</feature>
<keyword evidence="2 5" id="KW-0812">Transmembrane</keyword>
<evidence type="ECO:0000313" key="7">
    <source>
        <dbReference type="EMBL" id="CAK9041309.1"/>
    </source>
</evidence>
<evidence type="ECO:0000256" key="1">
    <source>
        <dbReference type="ARBA" id="ARBA00004141"/>
    </source>
</evidence>
<keyword evidence="5" id="KW-0187">Copper transport</keyword>
<dbReference type="PANTHER" id="PTHR12483">
    <property type="entry name" value="SOLUTE CARRIER FAMILY 31 COPPER TRANSPORTERS"/>
    <property type="match status" value="1"/>
</dbReference>
<evidence type="ECO:0000313" key="8">
    <source>
        <dbReference type="Proteomes" id="UP001642464"/>
    </source>
</evidence>
<evidence type="ECO:0000256" key="5">
    <source>
        <dbReference type="RuleBase" id="RU367022"/>
    </source>
</evidence>
<sequence length="186" mass="20179">SETNSLPSRAVLPGGPLRSMSHDHHMHHGGGSEEMDPDAFCAGTGTVMMQGFQFAIGSSQPCAMFLFPGWVLDSAGTYVGGCFAAMLFPICIVGIQMVRELAASTEIAPSATLCFDLLNAVSYGFQMMFSYLAMLLVMLYETGIFFSLLLGFVISYFLLLRFKRTQKTQTREDPTAVQNAPCCSPS</sequence>
<keyword evidence="5" id="KW-0186">Copper</keyword>
<keyword evidence="3 5" id="KW-1133">Transmembrane helix</keyword>
<evidence type="ECO:0000256" key="4">
    <source>
        <dbReference type="ARBA" id="ARBA00023136"/>
    </source>
</evidence>
<keyword evidence="5" id="KW-0406">Ion transport</keyword>
<accession>A0ABP0LQ34</accession>
<reference evidence="7 8" key="1">
    <citation type="submission" date="2024-02" db="EMBL/GenBank/DDBJ databases">
        <authorList>
            <person name="Chen Y."/>
            <person name="Shah S."/>
            <person name="Dougan E. K."/>
            <person name="Thang M."/>
            <person name="Chan C."/>
        </authorList>
    </citation>
    <scope>NUCLEOTIDE SEQUENCE [LARGE SCALE GENOMIC DNA]</scope>
</reference>
<gene>
    <name evidence="7" type="ORF">SCF082_LOCUS23881</name>
</gene>
<dbReference type="InterPro" id="IPR007274">
    <property type="entry name" value="Cop_transporter"/>
</dbReference>
<comment type="subcellular location">
    <subcellularLocation>
        <location evidence="1 5">Membrane</location>
        <topology evidence="1 5">Multi-pass membrane protein</topology>
    </subcellularLocation>
</comment>
<feature type="region of interest" description="Disordered" evidence="6">
    <location>
        <begin position="1"/>
        <end position="33"/>
    </location>
</feature>
<keyword evidence="4 5" id="KW-0472">Membrane</keyword>
<dbReference type="Pfam" id="PF04145">
    <property type="entry name" value="Ctr"/>
    <property type="match status" value="1"/>
</dbReference>
<evidence type="ECO:0000256" key="2">
    <source>
        <dbReference type="ARBA" id="ARBA00022692"/>
    </source>
</evidence>
<comment type="similarity">
    <text evidence="5">Belongs to the copper transporter (Ctr) (TC 1.A.56) family. SLC31A subfamily.</text>
</comment>
<feature type="non-terminal residue" evidence="7">
    <location>
        <position position="1"/>
    </location>
</feature>
<comment type="caution">
    <text evidence="7">The sequence shown here is derived from an EMBL/GenBank/DDBJ whole genome shotgun (WGS) entry which is preliminary data.</text>
</comment>
<evidence type="ECO:0000256" key="3">
    <source>
        <dbReference type="ARBA" id="ARBA00022989"/>
    </source>
</evidence>
<proteinExistence type="inferred from homology"/>